<organism evidence="10 11">
    <name type="scientific">Candida orthopsilosis (strain 90-125)</name>
    <name type="common">Yeast</name>
    <dbReference type="NCBI Taxonomy" id="1136231"/>
    <lineage>
        <taxon>Eukaryota</taxon>
        <taxon>Fungi</taxon>
        <taxon>Dikarya</taxon>
        <taxon>Ascomycota</taxon>
        <taxon>Saccharomycotina</taxon>
        <taxon>Pichiomycetes</taxon>
        <taxon>Debaryomycetaceae</taxon>
        <taxon>Candida/Lodderomyces clade</taxon>
        <taxon>Candida</taxon>
    </lineage>
</organism>
<evidence type="ECO:0000256" key="3">
    <source>
        <dbReference type="ARBA" id="ARBA00005913"/>
    </source>
</evidence>
<dbReference type="OrthoDB" id="4089816at2759"/>
<comment type="subcellular location">
    <subcellularLocation>
        <location evidence="2">Endosome</location>
    </subcellularLocation>
</comment>
<evidence type="ECO:0000256" key="7">
    <source>
        <dbReference type="ARBA" id="ARBA00029808"/>
    </source>
</evidence>
<dbReference type="PANTHER" id="PTHR37787">
    <property type="entry name" value="BIOGENESIS OF LYSOSOME-RELATED ORGANELLES COMPLEX 1 SUBUNIT KXD1"/>
    <property type="match status" value="1"/>
</dbReference>
<dbReference type="InterPro" id="IPR019371">
    <property type="entry name" value="KxDL_dom"/>
</dbReference>
<dbReference type="HOGENOM" id="CLU_122496_0_0_1"/>
<evidence type="ECO:0000256" key="8">
    <source>
        <dbReference type="SAM" id="MobiDB-lite"/>
    </source>
</evidence>
<feature type="compositionally biased region" description="Polar residues" evidence="8">
    <location>
        <begin position="52"/>
        <end position="61"/>
    </location>
</feature>
<comment type="similarity">
    <text evidence="3">Belongs to the KXD1 family.</text>
</comment>
<accession>H8X192</accession>
<dbReference type="GO" id="GO:0005768">
    <property type="term" value="C:endosome"/>
    <property type="evidence" value="ECO:0007669"/>
    <property type="project" value="UniProtKB-SubCell"/>
</dbReference>
<dbReference type="eggNOG" id="ENOG502S1H5">
    <property type="taxonomic scope" value="Eukaryota"/>
</dbReference>
<dbReference type="Proteomes" id="UP000005018">
    <property type="component" value="Chromosome 2"/>
</dbReference>
<keyword evidence="11" id="KW-1185">Reference proteome</keyword>
<evidence type="ECO:0000256" key="4">
    <source>
        <dbReference type="ARBA" id="ARBA00016207"/>
    </source>
</evidence>
<proteinExistence type="inferred from homology"/>
<evidence type="ECO:0000256" key="2">
    <source>
        <dbReference type="ARBA" id="ARBA00004177"/>
    </source>
</evidence>
<evidence type="ECO:0000256" key="5">
    <source>
        <dbReference type="ARBA" id="ARBA00022448"/>
    </source>
</evidence>
<dbReference type="KEGG" id="cot:CORT_0B04250"/>
<keyword evidence="6" id="KW-0967">Endosome</keyword>
<dbReference type="EMBL" id="HE681720">
    <property type="protein sequence ID" value="CCG22132.1"/>
    <property type="molecule type" value="Genomic_DNA"/>
</dbReference>
<feature type="domain" description="KxDL" evidence="9">
    <location>
        <begin position="78"/>
        <end position="157"/>
    </location>
</feature>
<dbReference type="AlphaFoldDB" id="H8X192"/>
<evidence type="ECO:0000256" key="6">
    <source>
        <dbReference type="ARBA" id="ARBA00022753"/>
    </source>
</evidence>
<dbReference type="GO" id="GO:0031083">
    <property type="term" value="C:BLOC-1 complex"/>
    <property type="evidence" value="ECO:0007669"/>
    <property type="project" value="TreeGrafter"/>
</dbReference>
<evidence type="ECO:0000313" key="11">
    <source>
        <dbReference type="Proteomes" id="UP000005018"/>
    </source>
</evidence>
<reference evidence="10 11" key="1">
    <citation type="journal article" date="2012" name="PLoS ONE">
        <title>Sequence and analysis of the genome of the pathogenic yeast Candida orthopsilosis.</title>
        <authorList>
            <person name="Riccombeni A."/>
            <person name="Vidanes G."/>
            <person name="Proux-Wera E."/>
            <person name="Wolfe K.H."/>
            <person name="Butler G."/>
        </authorList>
    </citation>
    <scope>NUCLEOTIDE SEQUENCE [LARGE SCALE GENOMIC DNA]</scope>
    <source>
        <strain evidence="10 11">Co 90-125</strain>
    </source>
</reference>
<dbReference type="InterPro" id="IPR051390">
    <property type="entry name" value="BLOC-1_subunit_KXD1"/>
</dbReference>
<keyword evidence="5" id="KW-0813">Transport</keyword>
<dbReference type="Pfam" id="PF10241">
    <property type="entry name" value="KxDL"/>
    <property type="match status" value="1"/>
</dbReference>
<feature type="region of interest" description="Disordered" evidence="8">
    <location>
        <begin position="1"/>
        <end position="61"/>
    </location>
</feature>
<sequence>MSLGDSNTRDEVEENVTAIRASTEDDYVHINNESSSDDEYLSSDQENPPMGGSNNHLDSQFHDLSSLNNHAKYFSNSILQSLDSSDVDKALVLEAQISGNLNNENQKLVEKTSILQAKLGSLQSLFDAYFGTKDNSKISRVERLRNEINAIEKRLERLKYGRQVSFPTSLIKGQKCGVIEEYPVEYFEARDKVLERIQE</sequence>
<protein>
    <recommendedName>
        <fullName evidence="4">Biogenesis of lysosome-related organelles complex 1 subunit KXD1</fullName>
    </recommendedName>
    <alternativeName>
        <fullName evidence="7">KxDL homolog</fullName>
    </alternativeName>
</protein>
<evidence type="ECO:0000313" key="10">
    <source>
        <dbReference type="EMBL" id="CCG22132.1"/>
    </source>
</evidence>
<gene>
    <name evidence="10" type="ORF">CORT_0B04250</name>
</gene>
<dbReference type="GeneID" id="14538653"/>
<dbReference type="PANTHER" id="PTHR37787:SF1">
    <property type="entry name" value="BIOGENESIS OF LYSOSOME-RELATED ORGANELLES COMPLEX 1 SUBUNIT KXD1"/>
    <property type="match status" value="1"/>
</dbReference>
<name>H8X192_CANO9</name>
<dbReference type="RefSeq" id="XP_003867569.1">
    <property type="nucleotide sequence ID" value="XM_003867521.1"/>
</dbReference>
<evidence type="ECO:0000256" key="1">
    <source>
        <dbReference type="ARBA" id="ARBA00002069"/>
    </source>
</evidence>
<comment type="function">
    <text evidence="1">Component of the biogenesis of lysosome-related organelles complex-1 (BLOC-1) involved in endosomal cargo sorting.</text>
</comment>
<dbReference type="GO" id="GO:0032880">
    <property type="term" value="P:regulation of protein localization"/>
    <property type="evidence" value="ECO:0007669"/>
    <property type="project" value="TreeGrafter"/>
</dbReference>
<evidence type="ECO:0000259" key="9">
    <source>
        <dbReference type="Pfam" id="PF10241"/>
    </source>
</evidence>
<dbReference type="GO" id="GO:0007032">
    <property type="term" value="P:endosome organization"/>
    <property type="evidence" value="ECO:0007669"/>
    <property type="project" value="TreeGrafter"/>
</dbReference>